<comment type="caution">
    <text evidence="1">The sequence shown here is derived from an EMBL/GenBank/DDBJ whole genome shotgun (WGS) entry which is preliminary data.</text>
</comment>
<dbReference type="EMBL" id="JBBPBM010000037">
    <property type="protein sequence ID" value="KAK8528328.1"/>
    <property type="molecule type" value="Genomic_DNA"/>
</dbReference>
<reference evidence="1 2" key="1">
    <citation type="journal article" date="2024" name="G3 (Bethesda)">
        <title>Genome assembly of Hibiscus sabdariffa L. provides insights into metabolisms of medicinal natural products.</title>
        <authorList>
            <person name="Kim T."/>
        </authorList>
    </citation>
    <scope>NUCLEOTIDE SEQUENCE [LARGE SCALE GENOMIC DNA]</scope>
    <source>
        <strain evidence="1">TK-2024</strain>
        <tissue evidence="1">Old leaves</tissue>
    </source>
</reference>
<dbReference type="Proteomes" id="UP001472677">
    <property type="component" value="Unassembled WGS sequence"/>
</dbReference>
<evidence type="ECO:0000313" key="2">
    <source>
        <dbReference type="Proteomes" id="UP001472677"/>
    </source>
</evidence>
<name>A0ABR2D5D7_9ROSI</name>
<keyword evidence="2" id="KW-1185">Reference proteome</keyword>
<protein>
    <submittedName>
        <fullName evidence="1">Uncharacterized protein</fullName>
    </submittedName>
</protein>
<proteinExistence type="predicted"/>
<sequence length="85" mass="9099">MKADGVDMNVVDFTAEDTICKEGTGDGSSVPYSSGKVTYASMVVDSKRLARGDGIAPSFIDEEVSIMEEDIVMDHSGTIPSIKFF</sequence>
<accession>A0ABR2D5D7</accession>
<evidence type="ECO:0000313" key="1">
    <source>
        <dbReference type="EMBL" id="KAK8528328.1"/>
    </source>
</evidence>
<organism evidence="1 2">
    <name type="scientific">Hibiscus sabdariffa</name>
    <name type="common">roselle</name>
    <dbReference type="NCBI Taxonomy" id="183260"/>
    <lineage>
        <taxon>Eukaryota</taxon>
        <taxon>Viridiplantae</taxon>
        <taxon>Streptophyta</taxon>
        <taxon>Embryophyta</taxon>
        <taxon>Tracheophyta</taxon>
        <taxon>Spermatophyta</taxon>
        <taxon>Magnoliopsida</taxon>
        <taxon>eudicotyledons</taxon>
        <taxon>Gunneridae</taxon>
        <taxon>Pentapetalae</taxon>
        <taxon>rosids</taxon>
        <taxon>malvids</taxon>
        <taxon>Malvales</taxon>
        <taxon>Malvaceae</taxon>
        <taxon>Malvoideae</taxon>
        <taxon>Hibiscus</taxon>
    </lineage>
</organism>
<gene>
    <name evidence="1" type="ORF">V6N12_074859</name>
</gene>